<evidence type="ECO:0000313" key="3">
    <source>
        <dbReference type="Proteomes" id="UP000319986"/>
    </source>
</evidence>
<protein>
    <submittedName>
        <fullName evidence="2">Uncharacterized protein</fullName>
    </submittedName>
</protein>
<reference evidence="2 3" key="1">
    <citation type="submission" date="2019-06" db="EMBL/GenBank/DDBJ databases">
        <title>Whole genome shotgun sequence of Corynebacterium variabile NBRC 15286.</title>
        <authorList>
            <person name="Hosoyama A."/>
            <person name="Uohara A."/>
            <person name="Ohji S."/>
            <person name="Ichikawa N."/>
        </authorList>
    </citation>
    <scope>NUCLEOTIDE SEQUENCE [LARGE SCALE GENOMIC DNA]</scope>
    <source>
        <strain evidence="2 3">NBRC 15286</strain>
    </source>
</reference>
<dbReference type="Proteomes" id="UP000319986">
    <property type="component" value="Unassembled WGS sequence"/>
</dbReference>
<feature type="region of interest" description="Disordered" evidence="1">
    <location>
        <begin position="1"/>
        <end position="35"/>
    </location>
</feature>
<proteinExistence type="predicted"/>
<evidence type="ECO:0000313" key="2">
    <source>
        <dbReference type="EMBL" id="GEC86039.1"/>
    </source>
</evidence>
<name>A0A4Y4C2M0_9CORY</name>
<comment type="caution">
    <text evidence="2">The sequence shown here is derived from an EMBL/GenBank/DDBJ whole genome shotgun (WGS) entry which is preliminary data.</text>
</comment>
<gene>
    <name evidence="2" type="ORF">CVA01_13530</name>
</gene>
<organism evidence="2 3">
    <name type="scientific">Corynebacterium variabile</name>
    <dbReference type="NCBI Taxonomy" id="1727"/>
    <lineage>
        <taxon>Bacteria</taxon>
        <taxon>Bacillati</taxon>
        <taxon>Actinomycetota</taxon>
        <taxon>Actinomycetes</taxon>
        <taxon>Mycobacteriales</taxon>
        <taxon>Corynebacteriaceae</taxon>
        <taxon>Corynebacterium</taxon>
    </lineage>
</organism>
<dbReference type="AlphaFoldDB" id="A0A4Y4C2M0"/>
<evidence type="ECO:0000256" key="1">
    <source>
        <dbReference type="SAM" id="MobiDB-lite"/>
    </source>
</evidence>
<sequence length="63" mass="6791">MQENGKPHEEAGDHQDDLEGENHGVCLTSVDNTDNGPILALPRVTQAGGEAVHRQPDSVEYVL</sequence>
<feature type="compositionally biased region" description="Basic and acidic residues" evidence="1">
    <location>
        <begin position="1"/>
        <end position="22"/>
    </location>
</feature>
<dbReference type="EMBL" id="BJNT01000009">
    <property type="protein sequence ID" value="GEC86039.1"/>
    <property type="molecule type" value="Genomic_DNA"/>
</dbReference>
<accession>A0A4Y4C2M0</accession>